<dbReference type="InterPro" id="IPR001680">
    <property type="entry name" value="WD40_rpt"/>
</dbReference>
<dbReference type="PANTHER" id="PTHR22847">
    <property type="entry name" value="WD40 REPEAT PROTEIN"/>
    <property type="match status" value="1"/>
</dbReference>
<dbReference type="PROSITE" id="PS50082">
    <property type="entry name" value="WD_REPEATS_2"/>
    <property type="match status" value="5"/>
</dbReference>
<dbReference type="InterPro" id="IPR036322">
    <property type="entry name" value="WD40_repeat_dom_sf"/>
</dbReference>
<dbReference type="PROSITE" id="PS00107">
    <property type="entry name" value="PROTEIN_KINASE_ATP"/>
    <property type="match status" value="1"/>
</dbReference>
<dbReference type="CDD" id="cd14014">
    <property type="entry name" value="STKc_PknB_like"/>
    <property type="match status" value="1"/>
</dbReference>
<proteinExistence type="predicted"/>
<dbReference type="SMART" id="SM00320">
    <property type="entry name" value="WD40"/>
    <property type="match status" value="7"/>
</dbReference>
<dbReference type="InterPro" id="IPR000719">
    <property type="entry name" value="Prot_kinase_dom"/>
</dbReference>
<comment type="caution">
    <text evidence="6">The sequence shown here is derived from an EMBL/GenBank/DDBJ whole genome shotgun (WGS) entry which is preliminary data.</text>
</comment>
<dbReference type="GO" id="GO:0005524">
    <property type="term" value="F:ATP binding"/>
    <property type="evidence" value="ECO:0007669"/>
    <property type="project" value="UniProtKB-UniRule"/>
</dbReference>
<dbReference type="Pfam" id="PF00069">
    <property type="entry name" value="Pkinase"/>
    <property type="match status" value="1"/>
</dbReference>
<keyword evidence="1 3" id="KW-0853">WD repeat</keyword>
<dbReference type="InterPro" id="IPR011009">
    <property type="entry name" value="Kinase-like_dom_sf"/>
</dbReference>
<dbReference type="GO" id="GO:0004672">
    <property type="term" value="F:protein kinase activity"/>
    <property type="evidence" value="ECO:0007669"/>
    <property type="project" value="InterPro"/>
</dbReference>
<dbReference type="NCBIfam" id="NF045510">
    <property type="entry name" value="4Cys_prefix_kin"/>
    <property type="match status" value="1"/>
</dbReference>
<gene>
    <name evidence="6" type="ORF">BC008_25205</name>
</gene>
<dbReference type="Proteomes" id="UP000053372">
    <property type="component" value="Unassembled WGS sequence"/>
</dbReference>
<dbReference type="InterPro" id="IPR017441">
    <property type="entry name" value="Protein_kinase_ATP_BS"/>
</dbReference>
<feature type="repeat" description="WD" evidence="3">
    <location>
        <begin position="605"/>
        <end position="645"/>
    </location>
</feature>
<dbReference type="SUPFAM" id="SSF50978">
    <property type="entry name" value="WD40 repeat-like"/>
    <property type="match status" value="1"/>
</dbReference>
<accession>A0A0V7ZP96</accession>
<keyword evidence="7" id="KW-1185">Reference proteome</keyword>
<dbReference type="InterPro" id="IPR015943">
    <property type="entry name" value="WD40/YVTN_repeat-like_dom_sf"/>
</dbReference>
<dbReference type="Gene3D" id="1.10.510.10">
    <property type="entry name" value="Transferase(Phosphotransferase) domain 1"/>
    <property type="match status" value="1"/>
</dbReference>
<dbReference type="PANTHER" id="PTHR22847:SF637">
    <property type="entry name" value="WD REPEAT DOMAIN 5B"/>
    <property type="match status" value="1"/>
</dbReference>
<keyword evidence="4" id="KW-0547">Nucleotide-binding</keyword>
<feature type="repeat" description="WD" evidence="3">
    <location>
        <begin position="564"/>
        <end position="604"/>
    </location>
</feature>
<name>A0A0V7ZP96_9CYAN</name>
<reference evidence="6 7" key="1">
    <citation type="journal article" date="2015" name="Genome Announc.">
        <title>Draft Genome of the Euendolithic (true boring) Cyanobacterium Mastigocoleus testarum strain BC008.</title>
        <authorList>
            <person name="Guida B.S."/>
            <person name="Garcia-Pichel F."/>
        </authorList>
    </citation>
    <scope>NUCLEOTIDE SEQUENCE [LARGE SCALE GENOMIC DNA]</scope>
    <source>
        <strain evidence="6 7">BC008</strain>
    </source>
</reference>
<evidence type="ECO:0000256" key="1">
    <source>
        <dbReference type="ARBA" id="ARBA00022574"/>
    </source>
</evidence>
<feature type="repeat" description="WD" evidence="3">
    <location>
        <begin position="480"/>
        <end position="521"/>
    </location>
</feature>
<dbReference type="Pfam" id="PF00400">
    <property type="entry name" value="WD40"/>
    <property type="match status" value="6"/>
</dbReference>
<sequence length="763" mass="84489">MYPRKLIAVMLCCLNPACKNPSHPDDTNFCSNCGTPLLLLRNRYHPIKLIGAGGFGRTYLAEDIDKLNEKCVIKQFARQTRGTYALKKAKDLFEQEARQLQKLGEYPQIPRLLAYFEDNSCLYMVQEFIDGENLLSELKQEGIFGEQKIRDLLQDLLNILQIVHEHKIVHRDIKPDNIVRRSSDRKLVLIDFGASKQLMTTVMPEHGTAIGSMGYVPMEQIEAGEAYPASDLYSLGATCFHLLSGILPWEAWKREGYSWVKCWRKYLQQPLSQELGLFIDKLLRQNYKQRYQSAEIALQELIKLPLNSSQPGEFFFSGNQPYLSQESSQESVTRTLEPSYVNSNSINSNSINSNSINSNSINSNSINPNSISSPSLQPGIPTREIISPSNFQSMLSSSLLEAPAAVSTSNNLPSLHSLALPKQSSKVKQGLTVVGIFILLSLGIYGIWSKNKETSPSVQKAETSLSSTVPSEEIVLVKTLTGHDSRIKSMVISPDSETLISASTDNTIHIWHIPTGKLEKKIANRNSHVRSIAISPDGNTLVSAHDDNKIDIWYLPTGKLVTSLNGHNSDIFSVIISEDGRTLASGSENDIKVWELATGKLQTTLKGHFAPLKSIALSPDGQTIVSASANKIKVWDLSTGELKTTIPQEAGIYSLAIAPDSRTLISVDFNGHVHRWKLKTGVLKHTLADRRDTVLSVFISQDGNTLVTGGPNNQIKIRNLRTGDLRTISTDHPDDVKSVAIAPDGKTLISGNKDETIKIWRIP</sequence>
<dbReference type="CDD" id="cd00200">
    <property type="entry name" value="WD40"/>
    <property type="match status" value="1"/>
</dbReference>
<evidence type="ECO:0000256" key="2">
    <source>
        <dbReference type="ARBA" id="ARBA00022737"/>
    </source>
</evidence>
<dbReference type="PROSITE" id="PS50011">
    <property type="entry name" value="PROTEIN_KINASE_DOM"/>
    <property type="match status" value="1"/>
</dbReference>
<keyword evidence="4" id="KW-0067">ATP-binding</keyword>
<dbReference type="AlphaFoldDB" id="A0A0V7ZP96"/>
<dbReference type="RefSeq" id="WP_058183834.1">
    <property type="nucleotide sequence ID" value="NZ_LMTZ01000098.1"/>
</dbReference>
<dbReference type="SMART" id="SM00220">
    <property type="entry name" value="S_TKc"/>
    <property type="match status" value="1"/>
</dbReference>
<protein>
    <recommendedName>
        <fullName evidence="5">Protein kinase domain-containing protein</fullName>
    </recommendedName>
</protein>
<evidence type="ECO:0000259" key="5">
    <source>
        <dbReference type="PROSITE" id="PS50011"/>
    </source>
</evidence>
<feature type="binding site" evidence="4">
    <location>
        <position position="74"/>
    </location>
    <ligand>
        <name>ATP</name>
        <dbReference type="ChEBI" id="CHEBI:30616"/>
    </ligand>
</feature>
<organism evidence="6 7">
    <name type="scientific">Mastigocoleus testarum BC008</name>
    <dbReference type="NCBI Taxonomy" id="371196"/>
    <lineage>
        <taxon>Bacteria</taxon>
        <taxon>Bacillati</taxon>
        <taxon>Cyanobacteriota</taxon>
        <taxon>Cyanophyceae</taxon>
        <taxon>Nostocales</taxon>
        <taxon>Hapalosiphonaceae</taxon>
        <taxon>Mastigocoleus</taxon>
    </lineage>
</organism>
<dbReference type="Gene3D" id="2.130.10.10">
    <property type="entry name" value="YVTN repeat-like/Quinoprotein amine dehydrogenase"/>
    <property type="match status" value="2"/>
</dbReference>
<keyword evidence="2" id="KW-0677">Repeat</keyword>
<evidence type="ECO:0000256" key="4">
    <source>
        <dbReference type="PROSITE-ProRule" id="PRU10141"/>
    </source>
</evidence>
<evidence type="ECO:0000313" key="7">
    <source>
        <dbReference type="Proteomes" id="UP000053372"/>
    </source>
</evidence>
<dbReference type="SUPFAM" id="SSF56112">
    <property type="entry name" value="Protein kinase-like (PK-like)"/>
    <property type="match status" value="1"/>
</dbReference>
<evidence type="ECO:0000313" key="6">
    <source>
        <dbReference type="EMBL" id="KST66270.1"/>
    </source>
</evidence>
<feature type="domain" description="Protein kinase" evidence="5">
    <location>
        <begin position="44"/>
        <end position="302"/>
    </location>
</feature>
<feature type="repeat" description="WD" evidence="3">
    <location>
        <begin position="522"/>
        <end position="563"/>
    </location>
</feature>
<dbReference type="EMBL" id="LMTZ01000098">
    <property type="protein sequence ID" value="KST66270.1"/>
    <property type="molecule type" value="Genomic_DNA"/>
</dbReference>
<feature type="repeat" description="WD" evidence="3">
    <location>
        <begin position="729"/>
        <end position="763"/>
    </location>
</feature>
<dbReference type="PROSITE" id="PS50294">
    <property type="entry name" value="WD_REPEATS_REGION"/>
    <property type="match status" value="3"/>
</dbReference>
<evidence type="ECO:0000256" key="3">
    <source>
        <dbReference type="PROSITE-ProRule" id="PRU00221"/>
    </source>
</evidence>